<keyword evidence="4 5" id="KW-0472">Membrane</keyword>
<protein>
    <recommendedName>
        <fullName evidence="6">Sodium/calcium exchanger membrane region domain-containing protein</fullName>
    </recommendedName>
</protein>
<feature type="transmembrane region" description="Helical" evidence="5">
    <location>
        <begin position="206"/>
        <end position="228"/>
    </location>
</feature>
<dbReference type="Gene3D" id="1.20.1420.30">
    <property type="entry name" value="NCX, central ion-binding region"/>
    <property type="match status" value="1"/>
</dbReference>
<evidence type="ECO:0000259" key="6">
    <source>
        <dbReference type="Pfam" id="PF01699"/>
    </source>
</evidence>
<keyword evidence="2 5" id="KW-0812">Transmembrane</keyword>
<feature type="transmembrane region" description="Helical" evidence="5">
    <location>
        <begin position="105"/>
        <end position="125"/>
    </location>
</feature>
<feature type="transmembrane region" description="Helical" evidence="5">
    <location>
        <begin position="6"/>
        <end position="25"/>
    </location>
</feature>
<reference evidence="7" key="1">
    <citation type="journal article" date="2020" name="mSystems">
        <title>Genome- and Community-Level Interaction Insights into Carbon Utilization and Element Cycling Functions of Hydrothermarchaeota in Hydrothermal Sediment.</title>
        <authorList>
            <person name="Zhou Z."/>
            <person name="Liu Y."/>
            <person name="Xu W."/>
            <person name="Pan J."/>
            <person name="Luo Z.H."/>
            <person name="Li M."/>
        </authorList>
    </citation>
    <scope>NUCLEOTIDE SEQUENCE [LARGE SCALE GENOMIC DNA]</scope>
    <source>
        <strain evidence="7">SpSt-1084</strain>
    </source>
</reference>
<evidence type="ECO:0000256" key="5">
    <source>
        <dbReference type="SAM" id="Phobius"/>
    </source>
</evidence>
<evidence type="ECO:0000256" key="3">
    <source>
        <dbReference type="ARBA" id="ARBA00022989"/>
    </source>
</evidence>
<comment type="subcellular location">
    <subcellularLocation>
        <location evidence="1">Membrane</location>
        <topology evidence="1">Multi-pass membrane protein</topology>
    </subcellularLocation>
</comment>
<dbReference type="GO" id="GO:0055085">
    <property type="term" value="P:transmembrane transport"/>
    <property type="evidence" value="ECO:0007669"/>
    <property type="project" value="InterPro"/>
</dbReference>
<evidence type="ECO:0000313" key="7">
    <source>
        <dbReference type="EMBL" id="HHR40395.1"/>
    </source>
</evidence>
<feature type="domain" description="Sodium/calcium exchanger membrane region" evidence="6">
    <location>
        <begin position="7"/>
        <end position="144"/>
    </location>
</feature>
<dbReference type="InterPro" id="IPR004837">
    <property type="entry name" value="NaCa_Exmemb"/>
</dbReference>
<feature type="transmembrane region" description="Helical" evidence="5">
    <location>
        <begin position="264"/>
        <end position="285"/>
    </location>
</feature>
<dbReference type="EMBL" id="DRXS01000057">
    <property type="protein sequence ID" value="HHR40395.1"/>
    <property type="molecule type" value="Genomic_DNA"/>
</dbReference>
<feature type="domain" description="Sodium/calcium exchanger membrane region" evidence="6">
    <location>
        <begin position="175"/>
        <end position="304"/>
    </location>
</feature>
<organism evidence="7">
    <name type="scientific">Caldiarchaeum subterraneum</name>
    <dbReference type="NCBI Taxonomy" id="311458"/>
    <lineage>
        <taxon>Archaea</taxon>
        <taxon>Nitrososphaerota</taxon>
        <taxon>Candidatus Caldarchaeales</taxon>
        <taxon>Candidatus Caldarchaeaceae</taxon>
        <taxon>Candidatus Caldarchaeum</taxon>
    </lineage>
</organism>
<evidence type="ECO:0000256" key="2">
    <source>
        <dbReference type="ARBA" id="ARBA00022692"/>
    </source>
</evidence>
<dbReference type="Pfam" id="PF01699">
    <property type="entry name" value="Na_Ca_ex"/>
    <property type="match status" value="2"/>
</dbReference>
<feature type="transmembrane region" description="Helical" evidence="5">
    <location>
        <begin position="131"/>
        <end position="148"/>
    </location>
</feature>
<name>A0A7C5Y418_CALS0</name>
<gene>
    <name evidence="7" type="ORF">ENM42_01045</name>
</gene>
<dbReference type="InterPro" id="IPR044880">
    <property type="entry name" value="NCX_ion-bd_dom_sf"/>
</dbReference>
<comment type="caution">
    <text evidence="7">The sequence shown here is derived from an EMBL/GenBank/DDBJ whole genome shotgun (WGS) entry which is preliminary data.</text>
</comment>
<feature type="transmembrane region" description="Helical" evidence="5">
    <location>
        <begin position="37"/>
        <end position="62"/>
    </location>
</feature>
<feature type="transmembrane region" description="Helical" evidence="5">
    <location>
        <begin position="68"/>
        <end position="93"/>
    </location>
</feature>
<dbReference type="GO" id="GO:0016020">
    <property type="term" value="C:membrane"/>
    <property type="evidence" value="ECO:0007669"/>
    <property type="project" value="UniProtKB-SubCell"/>
</dbReference>
<dbReference type="AlphaFoldDB" id="A0A7C5Y418"/>
<accession>A0A7C5Y418</accession>
<sequence length="307" mass="33252">MTAFLDILASVVFLIVSTILFVDGVEVVSYRLGLTRFATGAFLAAVLTALPETTIAIASYFYNDSEATLVGMGSVLAAPSITLTFAAPLIAIFLKKHGSRKHVAFNYMVFAVYMTVAVLVSNVSFTGARLILGPFFIISYLVFARLILSREGELMEEKERSFCERLVKRKGNLFAVLQMFVSAMGLAVGADLFIDGASAYSSPFTLALLVSPLATCLEEVLVAFYWTFRQKADVAIGLLSGENLIQSTFVVGVGMIFTGWNLPAAANTVLAVYLSAAVLLSLFFFMNRSKAASLVILLYPVYIFAAH</sequence>
<feature type="transmembrane region" description="Helical" evidence="5">
    <location>
        <begin position="173"/>
        <end position="194"/>
    </location>
</feature>
<evidence type="ECO:0000256" key="4">
    <source>
        <dbReference type="ARBA" id="ARBA00023136"/>
    </source>
</evidence>
<keyword evidence="3 5" id="KW-1133">Transmembrane helix</keyword>
<evidence type="ECO:0000256" key="1">
    <source>
        <dbReference type="ARBA" id="ARBA00004141"/>
    </source>
</evidence>
<feature type="transmembrane region" description="Helical" evidence="5">
    <location>
        <begin position="235"/>
        <end position="258"/>
    </location>
</feature>
<proteinExistence type="predicted"/>